<dbReference type="EMBL" id="CP000319">
    <property type="protein sequence ID" value="ABE62902.1"/>
    <property type="molecule type" value="Genomic_DNA"/>
</dbReference>
<evidence type="ECO:0000256" key="1">
    <source>
        <dbReference type="SAM" id="SignalP"/>
    </source>
</evidence>
<dbReference type="HOGENOM" id="CLU_109726_1_0_5"/>
<dbReference type="InterPro" id="IPR010292">
    <property type="entry name" value="Uncharacterised_CreA"/>
</dbReference>
<reference evidence="2 3" key="1">
    <citation type="submission" date="2006-03" db="EMBL/GenBank/DDBJ databases">
        <title>Complete sequence of chromosome of Nitrobacter hamburgensis X14.</title>
        <authorList>
            <consortium name="US DOE Joint Genome Institute"/>
            <person name="Copeland A."/>
            <person name="Lucas S."/>
            <person name="Lapidus A."/>
            <person name="Barry K."/>
            <person name="Detter J.C."/>
            <person name="Glavina del Rio T."/>
            <person name="Hammon N."/>
            <person name="Israni S."/>
            <person name="Dalin E."/>
            <person name="Tice H."/>
            <person name="Pitluck S."/>
            <person name="Chain P."/>
            <person name="Malfatti S."/>
            <person name="Shin M."/>
            <person name="Vergez L."/>
            <person name="Schmutz J."/>
            <person name="Larimer F."/>
            <person name="Land M."/>
            <person name="Hauser L."/>
            <person name="Kyrpides N."/>
            <person name="Ivanova N."/>
            <person name="Ward B."/>
            <person name="Arp D."/>
            <person name="Klotz M."/>
            <person name="Stein L."/>
            <person name="O'Mullan G."/>
            <person name="Starkenburg S."/>
            <person name="Sayavedra L."/>
            <person name="Poret-Peterson A.T."/>
            <person name="Gentry M.E."/>
            <person name="Bruce D."/>
            <person name="Richardson P."/>
        </authorList>
    </citation>
    <scope>NUCLEOTIDE SEQUENCE [LARGE SCALE GENOMIC DNA]</scope>
    <source>
        <strain evidence="3">DSM 10229 / NCIMB 13809 / X14</strain>
    </source>
</reference>
<dbReference type="GO" id="GO:0005829">
    <property type="term" value="C:cytosol"/>
    <property type="evidence" value="ECO:0007669"/>
    <property type="project" value="TreeGrafter"/>
</dbReference>
<evidence type="ECO:0000313" key="2">
    <source>
        <dbReference type="EMBL" id="ABE62902.1"/>
    </source>
</evidence>
<accession>Q1QLJ5</accession>
<dbReference type="Proteomes" id="UP000001953">
    <property type="component" value="Chromosome"/>
</dbReference>
<evidence type="ECO:0000313" key="3">
    <source>
        <dbReference type="Proteomes" id="UP000001953"/>
    </source>
</evidence>
<dbReference type="OrthoDB" id="9788409at2"/>
<organism evidence="2 3">
    <name type="scientific">Nitrobacter hamburgensis (strain DSM 10229 / NCIMB 13809 / X14)</name>
    <dbReference type="NCBI Taxonomy" id="323097"/>
    <lineage>
        <taxon>Bacteria</taxon>
        <taxon>Pseudomonadati</taxon>
        <taxon>Pseudomonadota</taxon>
        <taxon>Alphaproteobacteria</taxon>
        <taxon>Hyphomicrobiales</taxon>
        <taxon>Nitrobacteraceae</taxon>
        <taxon>Nitrobacter</taxon>
    </lineage>
</organism>
<name>Q1QLJ5_NITHX</name>
<dbReference type="eggNOG" id="COG3045">
    <property type="taxonomic scope" value="Bacteria"/>
</dbReference>
<dbReference type="PANTHER" id="PTHR37952">
    <property type="match status" value="1"/>
</dbReference>
<keyword evidence="1" id="KW-0732">Signal</keyword>
<dbReference type="STRING" id="323097.Nham_2105"/>
<dbReference type="PIRSF" id="PIRSF003174">
    <property type="entry name" value="CreA"/>
    <property type="match status" value="1"/>
</dbReference>
<protein>
    <submittedName>
        <fullName evidence="2">CreA</fullName>
    </submittedName>
</protein>
<gene>
    <name evidence="2" type="ordered locus">Nham_2105</name>
</gene>
<proteinExistence type="predicted"/>
<dbReference type="AlphaFoldDB" id="Q1QLJ5"/>
<dbReference type="KEGG" id="nha:Nham_2105"/>
<dbReference type="RefSeq" id="WP_011510581.1">
    <property type="nucleotide sequence ID" value="NC_007964.1"/>
</dbReference>
<sequence length="187" mass="20766">MAFRDQTDDDKRRTAWTSWAFAILAVAVLAGSQAHAADEPDLIFRRSTVFNLLTPNDKLATYGVDDPEIEGVACHFTVPEKGGVKGWLGLAEQVSDISLACRQIGPIRFKGKKMEQGGDMFQQRRSLFFKKMQIVRGCDAKRNVLVYMVYSDRLIEGSPKNSTSSVPIMPWGAADTAVQKCGDFFSH</sequence>
<keyword evidence="3" id="KW-1185">Reference proteome</keyword>
<dbReference type="Pfam" id="PF05981">
    <property type="entry name" value="CreA"/>
    <property type="match status" value="1"/>
</dbReference>
<feature type="chain" id="PRO_5004196194" evidence="1">
    <location>
        <begin position="37"/>
        <end position="187"/>
    </location>
</feature>
<feature type="signal peptide" evidence="1">
    <location>
        <begin position="1"/>
        <end position="36"/>
    </location>
</feature>
<dbReference type="PANTHER" id="PTHR37952:SF2">
    <property type="entry name" value="PROTEIN CREA"/>
    <property type="match status" value="1"/>
</dbReference>